<sequence length="98" mass="10997">MHRVSLPKSLYGLETMVPASDKNKEVVEFETHRCRNGKRGGLEYCCMFTEANLKVSPKTRQKPIPRRSRQNCESSVRCVGGSSKAEECVCVCPPSSQF</sequence>
<protein>
    <submittedName>
        <fullName evidence="1">Uncharacterized protein</fullName>
    </submittedName>
</protein>
<accession>A0ABD0K652</accession>
<dbReference type="AlphaFoldDB" id="A0ABD0K652"/>
<reference evidence="1 2" key="1">
    <citation type="journal article" date="2023" name="Sci. Data">
        <title>Genome assembly of the Korean intertidal mud-creeper Batillaria attramentaria.</title>
        <authorList>
            <person name="Patra A.K."/>
            <person name="Ho P.T."/>
            <person name="Jun S."/>
            <person name="Lee S.J."/>
            <person name="Kim Y."/>
            <person name="Won Y.J."/>
        </authorList>
    </citation>
    <scope>NUCLEOTIDE SEQUENCE [LARGE SCALE GENOMIC DNA]</scope>
    <source>
        <strain evidence="1">Wonlab-2016</strain>
    </source>
</reference>
<organism evidence="1 2">
    <name type="scientific">Batillaria attramentaria</name>
    <dbReference type="NCBI Taxonomy" id="370345"/>
    <lineage>
        <taxon>Eukaryota</taxon>
        <taxon>Metazoa</taxon>
        <taxon>Spiralia</taxon>
        <taxon>Lophotrochozoa</taxon>
        <taxon>Mollusca</taxon>
        <taxon>Gastropoda</taxon>
        <taxon>Caenogastropoda</taxon>
        <taxon>Sorbeoconcha</taxon>
        <taxon>Cerithioidea</taxon>
        <taxon>Batillariidae</taxon>
        <taxon>Batillaria</taxon>
    </lineage>
</organism>
<dbReference type="EMBL" id="JACVVK020000245">
    <property type="protein sequence ID" value="KAK7482441.1"/>
    <property type="molecule type" value="Genomic_DNA"/>
</dbReference>
<comment type="caution">
    <text evidence="1">The sequence shown here is derived from an EMBL/GenBank/DDBJ whole genome shotgun (WGS) entry which is preliminary data.</text>
</comment>
<name>A0ABD0K652_9CAEN</name>
<keyword evidence="2" id="KW-1185">Reference proteome</keyword>
<dbReference type="Proteomes" id="UP001519460">
    <property type="component" value="Unassembled WGS sequence"/>
</dbReference>
<evidence type="ECO:0000313" key="1">
    <source>
        <dbReference type="EMBL" id="KAK7482441.1"/>
    </source>
</evidence>
<evidence type="ECO:0000313" key="2">
    <source>
        <dbReference type="Proteomes" id="UP001519460"/>
    </source>
</evidence>
<proteinExistence type="predicted"/>
<gene>
    <name evidence="1" type="ORF">BaRGS_00026363</name>
</gene>